<protein>
    <submittedName>
        <fullName evidence="7">Thiosulfate dehydrogenase</fullName>
        <ecNumber evidence="7">1.8.2.2</ecNumber>
    </submittedName>
</protein>
<dbReference type="Gene3D" id="1.10.760.10">
    <property type="entry name" value="Cytochrome c-like domain"/>
    <property type="match status" value="2"/>
</dbReference>
<organism evidence="7 8">
    <name type="scientific">Chelatococcus caeni</name>
    <dbReference type="NCBI Taxonomy" id="1348468"/>
    <lineage>
        <taxon>Bacteria</taxon>
        <taxon>Pseudomonadati</taxon>
        <taxon>Pseudomonadota</taxon>
        <taxon>Alphaproteobacteria</taxon>
        <taxon>Hyphomicrobiales</taxon>
        <taxon>Chelatococcaceae</taxon>
        <taxon>Chelatococcus</taxon>
    </lineage>
</organism>
<accession>A0A840C4C8</accession>
<dbReference type="RefSeq" id="WP_019403076.1">
    <property type="nucleotide sequence ID" value="NZ_JACIEN010000005.1"/>
</dbReference>
<evidence type="ECO:0000256" key="3">
    <source>
        <dbReference type="ARBA" id="ARBA00023004"/>
    </source>
</evidence>
<keyword evidence="1 4" id="KW-0349">Heme</keyword>
<dbReference type="GO" id="GO:0009055">
    <property type="term" value="F:electron transfer activity"/>
    <property type="evidence" value="ECO:0007669"/>
    <property type="project" value="InterPro"/>
</dbReference>
<reference evidence="7 8" key="1">
    <citation type="submission" date="2020-08" db="EMBL/GenBank/DDBJ databases">
        <title>Genomic Encyclopedia of Type Strains, Phase IV (KMG-IV): sequencing the most valuable type-strain genomes for metagenomic binning, comparative biology and taxonomic classification.</title>
        <authorList>
            <person name="Goeker M."/>
        </authorList>
    </citation>
    <scope>NUCLEOTIDE SEQUENCE [LARGE SCALE GENOMIC DNA]</scope>
    <source>
        <strain evidence="7 8">DSM 103737</strain>
    </source>
</reference>
<dbReference type="PROSITE" id="PS51007">
    <property type="entry name" value="CYTC"/>
    <property type="match status" value="1"/>
</dbReference>
<keyword evidence="5" id="KW-0732">Signal</keyword>
<gene>
    <name evidence="7" type="ORF">GGR16_003929</name>
</gene>
<proteinExistence type="predicted"/>
<keyword evidence="7" id="KW-0560">Oxidoreductase</keyword>
<keyword evidence="3 4" id="KW-0408">Iron</keyword>
<dbReference type="PANTHER" id="PTHR35008:SF4">
    <property type="entry name" value="BLL4482 PROTEIN"/>
    <property type="match status" value="1"/>
</dbReference>
<dbReference type="EC" id="1.8.2.2" evidence="7"/>
<evidence type="ECO:0000313" key="8">
    <source>
        <dbReference type="Proteomes" id="UP000577362"/>
    </source>
</evidence>
<name>A0A840C4C8_9HYPH</name>
<dbReference type="GO" id="GO:0046872">
    <property type="term" value="F:metal ion binding"/>
    <property type="evidence" value="ECO:0007669"/>
    <property type="project" value="UniProtKB-KW"/>
</dbReference>
<dbReference type="EMBL" id="JACIEN010000005">
    <property type="protein sequence ID" value="MBB4018882.1"/>
    <property type="molecule type" value="Genomic_DNA"/>
</dbReference>
<comment type="caution">
    <text evidence="7">The sequence shown here is derived from an EMBL/GenBank/DDBJ whole genome shotgun (WGS) entry which is preliminary data.</text>
</comment>
<feature type="signal peptide" evidence="5">
    <location>
        <begin position="1"/>
        <end position="28"/>
    </location>
</feature>
<evidence type="ECO:0000256" key="5">
    <source>
        <dbReference type="SAM" id="SignalP"/>
    </source>
</evidence>
<evidence type="ECO:0000313" key="7">
    <source>
        <dbReference type="EMBL" id="MBB4018882.1"/>
    </source>
</evidence>
<dbReference type="GO" id="GO:0050338">
    <property type="term" value="F:thiosulfate dehydrogenase activity"/>
    <property type="evidence" value="ECO:0007669"/>
    <property type="project" value="UniProtKB-EC"/>
</dbReference>
<dbReference type="InterPro" id="IPR009056">
    <property type="entry name" value="Cyt_c-like_dom"/>
</dbReference>
<dbReference type="Pfam" id="PF00034">
    <property type="entry name" value="Cytochrom_C"/>
    <property type="match status" value="1"/>
</dbReference>
<dbReference type="SUPFAM" id="SSF46626">
    <property type="entry name" value="Cytochrome c"/>
    <property type="match status" value="2"/>
</dbReference>
<keyword evidence="2 4" id="KW-0479">Metal-binding</keyword>
<sequence length="332" mass="35768">MMVDRVLGRLAAGLVLFVGLAGAERAQAQSAPAAPVTVWSVPDIDHLPDDENGRLVRYGRSLVAATYAHVGPEVADASRRYAGNNLACRNCHLDEGRKKFGLLLVGAFVDYPRYSTRRGEEVSIEDRVNSCMTRSMNGRPLPAAGREMLALVAYIRVLSNGLPKDAAVAGQGLQAMAELDRPADPARGAEVYRANCALCHGTGGEGVRRGVRGDALGYATPPLWGEDSFNDGAGMNRLITIANFVHDNMPNGTSWVMPRLAPEDAWDVAAFVVSQPRPRKADLAADFPDKLDKPVDAPYGPYADGFSESQHRYGPFAPIRVEVARLKAGQSR</sequence>
<evidence type="ECO:0000259" key="6">
    <source>
        <dbReference type="PROSITE" id="PS51007"/>
    </source>
</evidence>
<dbReference type="Pfam" id="PF21342">
    <property type="entry name" value="SoxA-TsdA_cyt-c"/>
    <property type="match status" value="1"/>
</dbReference>
<dbReference type="GO" id="GO:0020037">
    <property type="term" value="F:heme binding"/>
    <property type="evidence" value="ECO:0007669"/>
    <property type="project" value="InterPro"/>
</dbReference>
<dbReference type="PANTHER" id="PTHR35008">
    <property type="entry name" value="BLL4482 PROTEIN-RELATED"/>
    <property type="match status" value="1"/>
</dbReference>
<feature type="domain" description="Cytochrome c" evidence="6">
    <location>
        <begin position="183"/>
        <end position="276"/>
    </location>
</feature>
<evidence type="ECO:0000256" key="1">
    <source>
        <dbReference type="ARBA" id="ARBA00022617"/>
    </source>
</evidence>
<dbReference type="Proteomes" id="UP000577362">
    <property type="component" value="Unassembled WGS sequence"/>
</dbReference>
<evidence type="ECO:0000256" key="2">
    <source>
        <dbReference type="ARBA" id="ARBA00022723"/>
    </source>
</evidence>
<keyword evidence="8" id="KW-1185">Reference proteome</keyword>
<dbReference type="AlphaFoldDB" id="A0A840C4C8"/>
<dbReference type="InterPro" id="IPR051459">
    <property type="entry name" value="Cytochrome_c-type_DH"/>
</dbReference>
<feature type="chain" id="PRO_5032315098" evidence="5">
    <location>
        <begin position="29"/>
        <end position="332"/>
    </location>
</feature>
<dbReference type="InterPro" id="IPR036909">
    <property type="entry name" value="Cyt_c-like_dom_sf"/>
</dbReference>
<evidence type="ECO:0000256" key="4">
    <source>
        <dbReference type="PROSITE-ProRule" id="PRU00433"/>
    </source>
</evidence>